<evidence type="ECO:0000313" key="1">
    <source>
        <dbReference type="EMBL" id="MBX06891.1"/>
    </source>
</evidence>
<dbReference type="AlphaFoldDB" id="A0A2P2KMD6"/>
<dbReference type="EMBL" id="GGEC01026407">
    <property type="protein sequence ID" value="MBX06891.1"/>
    <property type="molecule type" value="Transcribed_RNA"/>
</dbReference>
<reference evidence="1" key="1">
    <citation type="submission" date="2018-02" db="EMBL/GenBank/DDBJ databases">
        <title>Rhizophora mucronata_Transcriptome.</title>
        <authorList>
            <person name="Meera S.P."/>
            <person name="Sreeshan A."/>
            <person name="Augustine A."/>
        </authorList>
    </citation>
    <scope>NUCLEOTIDE SEQUENCE</scope>
    <source>
        <tissue evidence="1">Leaf</tissue>
    </source>
</reference>
<proteinExistence type="predicted"/>
<protein>
    <submittedName>
        <fullName evidence="1">Uncharacterized protein</fullName>
    </submittedName>
</protein>
<accession>A0A2P2KMD6</accession>
<organism evidence="1">
    <name type="scientific">Rhizophora mucronata</name>
    <name type="common">Asiatic mangrove</name>
    <dbReference type="NCBI Taxonomy" id="61149"/>
    <lineage>
        <taxon>Eukaryota</taxon>
        <taxon>Viridiplantae</taxon>
        <taxon>Streptophyta</taxon>
        <taxon>Embryophyta</taxon>
        <taxon>Tracheophyta</taxon>
        <taxon>Spermatophyta</taxon>
        <taxon>Magnoliopsida</taxon>
        <taxon>eudicotyledons</taxon>
        <taxon>Gunneridae</taxon>
        <taxon>Pentapetalae</taxon>
        <taxon>rosids</taxon>
        <taxon>fabids</taxon>
        <taxon>Malpighiales</taxon>
        <taxon>Rhizophoraceae</taxon>
        <taxon>Rhizophora</taxon>
    </lineage>
</organism>
<name>A0A2P2KMD6_RHIMU</name>
<sequence length="69" mass="7983">MLAMEILVLRLLSASMDSMPVLCLRSFACAYFCKNGMLVLSIMSLLVSNLRWNLMEHYFIISYQKFVVL</sequence>